<evidence type="ECO:0000256" key="1">
    <source>
        <dbReference type="PROSITE-ProRule" id="PRU00169"/>
    </source>
</evidence>
<evidence type="ECO:0000313" key="4">
    <source>
        <dbReference type="Proteomes" id="UP001320119"/>
    </source>
</evidence>
<dbReference type="RefSeq" id="WP_236987083.1">
    <property type="nucleotide sequence ID" value="NZ_AP023086.1"/>
</dbReference>
<dbReference type="EMBL" id="AP023086">
    <property type="protein sequence ID" value="BCD97619.1"/>
    <property type="molecule type" value="Genomic_DNA"/>
</dbReference>
<name>A0AAN1WHE8_9GAMM</name>
<dbReference type="Proteomes" id="UP001320119">
    <property type="component" value="Chromosome"/>
</dbReference>
<dbReference type="KEGG" id="marq:MARGE09_P1820"/>
<dbReference type="Pfam" id="PF00072">
    <property type="entry name" value="Response_reg"/>
    <property type="match status" value="1"/>
</dbReference>
<organism evidence="3 4">
    <name type="scientific">Marinagarivorans cellulosilyticus</name>
    <dbReference type="NCBI Taxonomy" id="2721545"/>
    <lineage>
        <taxon>Bacteria</taxon>
        <taxon>Pseudomonadati</taxon>
        <taxon>Pseudomonadota</taxon>
        <taxon>Gammaproteobacteria</taxon>
        <taxon>Cellvibrionales</taxon>
        <taxon>Cellvibrionaceae</taxon>
        <taxon>Marinagarivorans</taxon>
    </lineage>
</organism>
<dbReference type="PROSITE" id="PS50110">
    <property type="entry name" value="RESPONSE_REGULATORY"/>
    <property type="match status" value="1"/>
</dbReference>
<feature type="modified residue" description="4-aspartylphosphate" evidence="1">
    <location>
        <position position="66"/>
    </location>
</feature>
<dbReference type="InterPro" id="IPR052893">
    <property type="entry name" value="TCS_response_regulator"/>
</dbReference>
<keyword evidence="4" id="KW-1185">Reference proteome</keyword>
<dbReference type="SUPFAM" id="SSF52172">
    <property type="entry name" value="CheY-like"/>
    <property type="match status" value="1"/>
</dbReference>
<dbReference type="InterPro" id="IPR011006">
    <property type="entry name" value="CheY-like_superfamily"/>
</dbReference>
<keyword evidence="1" id="KW-0597">Phosphoprotein</keyword>
<dbReference type="Gene3D" id="3.40.50.2300">
    <property type="match status" value="1"/>
</dbReference>
<reference evidence="3 4" key="1">
    <citation type="journal article" date="2022" name="IScience">
        <title>An ultrasensitive nanofiber-based assay for enzymatic hydrolysis and deep-sea microbial degradation of cellulose.</title>
        <authorList>
            <person name="Tsudome M."/>
            <person name="Tachioka M."/>
            <person name="Miyazaki M."/>
            <person name="Uchimura K."/>
            <person name="Tsuda M."/>
            <person name="Takaki Y."/>
            <person name="Deguchi S."/>
        </authorList>
    </citation>
    <scope>NUCLEOTIDE SEQUENCE [LARGE SCALE GENOMIC DNA]</scope>
    <source>
        <strain evidence="3 4">GE09</strain>
    </source>
</reference>
<dbReference type="CDD" id="cd17557">
    <property type="entry name" value="REC_Rcp-like"/>
    <property type="match status" value="1"/>
</dbReference>
<protein>
    <submittedName>
        <fullName evidence="3">Two-component system, response regulator</fullName>
    </submittedName>
</protein>
<evidence type="ECO:0000259" key="2">
    <source>
        <dbReference type="PROSITE" id="PS50110"/>
    </source>
</evidence>
<evidence type="ECO:0000313" key="3">
    <source>
        <dbReference type="EMBL" id="BCD97619.1"/>
    </source>
</evidence>
<dbReference type="PANTHER" id="PTHR44520:SF2">
    <property type="entry name" value="RESPONSE REGULATOR RCP1"/>
    <property type="match status" value="1"/>
</dbReference>
<dbReference type="AlphaFoldDB" id="A0AAN1WHE8"/>
<feature type="domain" description="Response regulatory" evidence="2">
    <location>
        <begin position="10"/>
        <end position="133"/>
    </location>
</feature>
<accession>A0AAN1WHE8</accession>
<proteinExistence type="predicted"/>
<dbReference type="InterPro" id="IPR001789">
    <property type="entry name" value="Sig_transdc_resp-reg_receiver"/>
</dbReference>
<sequence>MVVATYKTPSICVVDDSDDDLLVLKRALKQLNVINPLQRFDKAESALAFLTSDEGRLANVGLLLLDINLPGTDGISLLEKLRAHRGLMSVPVVMFTTSDAPEDIRRSYQAGANAFVTKPVATSGFTEAINSTLSFWLRTARLPLSYFEDV</sequence>
<dbReference type="SMART" id="SM00448">
    <property type="entry name" value="REC"/>
    <property type="match status" value="1"/>
</dbReference>
<dbReference type="GO" id="GO:0000160">
    <property type="term" value="P:phosphorelay signal transduction system"/>
    <property type="evidence" value="ECO:0007669"/>
    <property type="project" value="InterPro"/>
</dbReference>
<dbReference type="PANTHER" id="PTHR44520">
    <property type="entry name" value="RESPONSE REGULATOR RCP1-RELATED"/>
    <property type="match status" value="1"/>
</dbReference>
<gene>
    <name evidence="3" type="ORF">MARGE09_P1820</name>
</gene>